<name>A0ABY0IKI6_9RHOO</name>
<evidence type="ECO:0000256" key="1">
    <source>
        <dbReference type="ARBA" id="ARBA00004571"/>
    </source>
</evidence>
<dbReference type="InterPro" id="IPR010105">
    <property type="entry name" value="TonB_sidphr_rcpt"/>
</dbReference>
<keyword evidence="12 19" id="KW-0675">Receptor</keyword>
<evidence type="ECO:0000256" key="13">
    <source>
        <dbReference type="ARBA" id="ARBA00023237"/>
    </source>
</evidence>
<dbReference type="Pfam" id="PF07715">
    <property type="entry name" value="Plug"/>
    <property type="match status" value="1"/>
</dbReference>
<dbReference type="Gene3D" id="2.170.130.10">
    <property type="entry name" value="TonB-dependent receptor, plug domain"/>
    <property type="match status" value="1"/>
</dbReference>
<keyword evidence="8" id="KW-0408">Iron</keyword>
<dbReference type="InterPro" id="IPR012910">
    <property type="entry name" value="Plug_dom"/>
</dbReference>
<dbReference type="EMBL" id="SHKM01000003">
    <property type="protein sequence ID" value="RZT75681.1"/>
    <property type="molecule type" value="Genomic_DNA"/>
</dbReference>
<dbReference type="PANTHER" id="PTHR32552">
    <property type="entry name" value="FERRICHROME IRON RECEPTOR-RELATED"/>
    <property type="match status" value="1"/>
</dbReference>
<evidence type="ECO:0000256" key="15">
    <source>
        <dbReference type="RuleBase" id="RU003357"/>
    </source>
</evidence>
<keyword evidence="20" id="KW-1185">Reference proteome</keyword>
<dbReference type="SUPFAM" id="SSF56935">
    <property type="entry name" value="Porins"/>
    <property type="match status" value="1"/>
</dbReference>
<evidence type="ECO:0000256" key="8">
    <source>
        <dbReference type="ARBA" id="ARBA00023004"/>
    </source>
</evidence>
<organism evidence="19 20">
    <name type="scientific">Azospira oryzae</name>
    <dbReference type="NCBI Taxonomy" id="146939"/>
    <lineage>
        <taxon>Bacteria</taxon>
        <taxon>Pseudomonadati</taxon>
        <taxon>Pseudomonadota</taxon>
        <taxon>Betaproteobacteria</taxon>
        <taxon>Rhodocyclales</taxon>
        <taxon>Rhodocyclaceae</taxon>
        <taxon>Azospira</taxon>
    </lineage>
</organism>
<evidence type="ECO:0000256" key="12">
    <source>
        <dbReference type="ARBA" id="ARBA00023170"/>
    </source>
</evidence>
<dbReference type="InterPro" id="IPR037066">
    <property type="entry name" value="Plug_dom_sf"/>
</dbReference>
<evidence type="ECO:0000256" key="16">
    <source>
        <dbReference type="SAM" id="SignalP"/>
    </source>
</evidence>
<evidence type="ECO:0000259" key="18">
    <source>
        <dbReference type="Pfam" id="PF07715"/>
    </source>
</evidence>
<evidence type="ECO:0000313" key="19">
    <source>
        <dbReference type="EMBL" id="RZT75681.1"/>
    </source>
</evidence>
<gene>
    <name evidence="19" type="ORF">EV678_2867</name>
</gene>
<dbReference type="InterPro" id="IPR039426">
    <property type="entry name" value="TonB-dep_rcpt-like"/>
</dbReference>
<feature type="signal peptide" evidence="16">
    <location>
        <begin position="1"/>
        <end position="36"/>
    </location>
</feature>
<accession>A0ABY0IKI6</accession>
<feature type="domain" description="TonB-dependent receptor plug" evidence="18">
    <location>
        <begin position="68"/>
        <end position="166"/>
    </location>
</feature>
<keyword evidence="11 14" id="KW-0472">Membrane</keyword>
<dbReference type="PROSITE" id="PS52016">
    <property type="entry name" value="TONB_DEPENDENT_REC_3"/>
    <property type="match status" value="1"/>
</dbReference>
<dbReference type="PANTHER" id="PTHR32552:SF89">
    <property type="entry name" value="CATECHOLATE SIDEROPHORE RECEPTOR FIU"/>
    <property type="match status" value="1"/>
</dbReference>
<dbReference type="Pfam" id="PF00593">
    <property type="entry name" value="TonB_dep_Rec_b-barrel"/>
    <property type="match status" value="1"/>
</dbReference>
<evidence type="ECO:0000256" key="14">
    <source>
        <dbReference type="PROSITE-ProRule" id="PRU01360"/>
    </source>
</evidence>
<keyword evidence="9" id="KW-0406">Ion transport</keyword>
<evidence type="ECO:0000256" key="10">
    <source>
        <dbReference type="ARBA" id="ARBA00023077"/>
    </source>
</evidence>
<evidence type="ECO:0000256" key="9">
    <source>
        <dbReference type="ARBA" id="ARBA00023065"/>
    </source>
</evidence>
<evidence type="ECO:0000256" key="6">
    <source>
        <dbReference type="ARBA" id="ARBA00022692"/>
    </source>
</evidence>
<proteinExistence type="inferred from homology"/>
<evidence type="ECO:0000256" key="7">
    <source>
        <dbReference type="ARBA" id="ARBA00022729"/>
    </source>
</evidence>
<evidence type="ECO:0000256" key="11">
    <source>
        <dbReference type="ARBA" id="ARBA00023136"/>
    </source>
</evidence>
<evidence type="ECO:0000256" key="2">
    <source>
        <dbReference type="ARBA" id="ARBA00009810"/>
    </source>
</evidence>
<feature type="domain" description="TonB-dependent receptor-like beta-barrel" evidence="17">
    <location>
        <begin position="282"/>
        <end position="736"/>
    </location>
</feature>
<dbReference type="CDD" id="cd01347">
    <property type="entry name" value="ligand_gated_channel"/>
    <property type="match status" value="1"/>
</dbReference>
<evidence type="ECO:0000256" key="3">
    <source>
        <dbReference type="ARBA" id="ARBA00022448"/>
    </source>
</evidence>
<dbReference type="Gene3D" id="2.40.170.20">
    <property type="entry name" value="TonB-dependent receptor, beta-barrel domain"/>
    <property type="match status" value="1"/>
</dbReference>
<evidence type="ECO:0000256" key="5">
    <source>
        <dbReference type="ARBA" id="ARBA00022496"/>
    </source>
</evidence>
<keyword evidence="7 16" id="KW-0732">Signal</keyword>
<keyword evidence="3 14" id="KW-0813">Transport</keyword>
<dbReference type="RefSeq" id="WP_130460012.1">
    <property type="nucleotide sequence ID" value="NZ_SHKM01000003.1"/>
</dbReference>
<keyword evidence="6 14" id="KW-0812">Transmembrane</keyword>
<keyword evidence="5" id="KW-0410">Iron transport</keyword>
<keyword evidence="4 14" id="KW-1134">Transmembrane beta strand</keyword>
<evidence type="ECO:0000313" key="20">
    <source>
        <dbReference type="Proteomes" id="UP000292136"/>
    </source>
</evidence>
<evidence type="ECO:0000259" key="17">
    <source>
        <dbReference type="Pfam" id="PF00593"/>
    </source>
</evidence>
<keyword evidence="10 15" id="KW-0798">TonB box</keyword>
<feature type="chain" id="PRO_5047310719" evidence="16">
    <location>
        <begin position="37"/>
        <end position="767"/>
    </location>
</feature>
<dbReference type="InterPro" id="IPR036942">
    <property type="entry name" value="Beta-barrel_TonB_sf"/>
</dbReference>
<dbReference type="InterPro" id="IPR000531">
    <property type="entry name" value="Beta-barrel_TonB"/>
</dbReference>
<reference evidence="19 20" key="1">
    <citation type="submission" date="2019-02" db="EMBL/GenBank/DDBJ databases">
        <title>Genomic Encyclopedia of Type Strains, Phase IV (KMG-IV): sequencing the most valuable type-strain genomes for metagenomic binning, comparative biology and taxonomic classification.</title>
        <authorList>
            <person name="Goeker M."/>
        </authorList>
    </citation>
    <scope>NUCLEOTIDE SEQUENCE [LARGE SCALE GENOMIC DNA]</scope>
    <source>
        <strain evidence="19 20">DSM 21223</strain>
    </source>
</reference>
<dbReference type="Proteomes" id="UP000292136">
    <property type="component" value="Unassembled WGS sequence"/>
</dbReference>
<comment type="subcellular location">
    <subcellularLocation>
        <location evidence="1 14">Cell outer membrane</location>
        <topology evidence="1 14">Multi-pass membrane protein</topology>
    </subcellularLocation>
</comment>
<comment type="similarity">
    <text evidence="2 14 15">Belongs to the TonB-dependent receptor family.</text>
</comment>
<sequence>MAYIQSHKHAPDQQPRFKRSAAFTALALAVPGVALAQQEQTLSTVSVTAETETFKADTAASTKYTAPLVDTPKTLTVITKEVLQQTNATTLQDALRTTPGITFGMGEGGTPAGDIPIIRGFKSEANFFIDGLRDPSSQSRDMFAVEQVDVTKGPDSAYSGGGAVGGSINLSTKNARLGNFGDASIGVGTANYKRATADINRQIGDHMAARLSLMKEDSDVAGRDAVWNKKDGVAASLAAGLGTPTRASLSVYHYQTEGLPDYGIPYNNPIAKYATVAQGTGGSTATTPPTVAPTLNPTAVAKNGDGGPLGVNRNNFYGLVNRDFSRTEVNSQTLKLEHDINDKWTVRNSTRFTQTKNDYVVTNPGDSNASIVTGTTLPRSSKNRNSTSDSVINATELVGEFFTGDIKHNIATGIEFMHNEVDSRGYTVTGASNANIQNPNPNDPWTGTVTRNTAGTYTRTASRGIYVFDTLTLNKQWLLNLGLRDDEFRTSLDGYTTNGTKSTTVPLQSRSSFTSYQAGVVFKPKDNGSIYANYATAANPSGITASDGSDNLSLTNKDLEPEEVRSVELGTKWNLFNNKLALTGAVFNIEKSNAKISLDANTMATVGKQRINGYELGFAGNLTDKWQVTGGYTYMDSELVEPGPSYWSKSGTNWRYNANAENKGNKVPNTPEHSFSVWTSYRILPQLTIGGGAYYVSKVYGDAANTKWVPSYWRADAMATYQVDKNLSLRLNVQNLFDEVYYDKAYASHMVSVAPGRQAILTANYKF</sequence>
<keyword evidence="13 14" id="KW-0998">Cell outer membrane</keyword>
<evidence type="ECO:0000256" key="4">
    <source>
        <dbReference type="ARBA" id="ARBA00022452"/>
    </source>
</evidence>
<dbReference type="NCBIfam" id="TIGR01783">
    <property type="entry name" value="TonB-siderophor"/>
    <property type="match status" value="1"/>
</dbReference>
<protein>
    <submittedName>
        <fullName evidence="19">Catecholate siderophore receptor</fullName>
    </submittedName>
</protein>
<comment type="caution">
    <text evidence="19">The sequence shown here is derived from an EMBL/GenBank/DDBJ whole genome shotgun (WGS) entry which is preliminary data.</text>
</comment>